<dbReference type="PANTHER" id="PTHR21445">
    <property type="entry name" value="ENDONUCLEASE IV ENDODEOXYRIBONUCLEASE IV"/>
    <property type="match status" value="1"/>
</dbReference>
<reference evidence="9" key="1">
    <citation type="journal article" date="2014" name="Int. J. Syst. Evol. Microbiol.">
        <title>Complete genome sequence of Corynebacterium casei LMG S-19264T (=DSM 44701T), isolated from a smear-ripened cheese.</title>
        <authorList>
            <consortium name="US DOE Joint Genome Institute (JGI-PGF)"/>
            <person name="Walter F."/>
            <person name="Albersmeier A."/>
            <person name="Kalinowski J."/>
            <person name="Ruckert C."/>
        </authorList>
    </citation>
    <scope>NUCLEOTIDE SEQUENCE</scope>
    <source>
        <strain evidence="9">JCM 3091</strain>
    </source>
</reference>
<evidence type="ECO:0000256" key="1">
    <source>
        <dbReference type="ARBA" id="ARBA00001947"/>
    </source>
</evidence>
<dbReference type="SMART" id="SM00518">
    <property type="entry name" value="AP2Ec"/>
    <property type="match status" value="1"/>
</dbReference>
<evidence type="ECO:0000313" key="9">
    <source>
        <dbReference type="EMBL" id="GGK38057.1"/>
    </source>
</evidence>
<dbReference type="Gene3D" id="3.20.20.150">
    <property type="entry name" value="Divalent-metal-dependent TIM barrel enzymes"/>
    <property type="match status" value="1"/>
</dbReference>
<dbReference type="PROSITE" id="PS00730">
    <property type="entry name" value="AP_NUCLEASE_F2_2"/>
    <property type="match status" value="1"/>
</dbReference>
<feature type="domain" description="Xylose isomerase-like TIM barrel" evidence="8">
    <location>
        <begin position="38"/>
        <end position="279"/>
    </location>
</feature>
<dbReference type="GO" id="GO:0008270">
    <property type="term" value="F:zinc ion binding"/>
    <property type="evidence" value="ECO:0007669"/>
    <property type="project" value="InterPro"/>
</dbReference>
<dbReference type="NCBIfam" id="NF002198">
    <property type="entry name" value="PRK01060.1-3"/>
    <property type="match status" value="1"/>
</dbReference>
<evidence type="ECO:0000256" key="2">
    <source>
        <dbReference type="ARBA" id="ARBA00005340"/>
    </source>
</evidence>
<comment type="caution">
    <text evidence="9">The sequence shown here is derived from an EMBL/GenBank/DDBJ whole genome shotgun (WGS) entry which is preliminary data.</text>
</comment>
<dbReference type="GO" id="GO:0008081">
    <property type="term" value="F:phosphoric diester hydrolase activity"/>
    <property type="evidence" value="ECO:0007669"/>
    <property type="project" value="TreeGrafter"/>
</dbReference>
<evidence type="ECO:0000259" key="8">
    <source>
        <dbReference type="Pfam" id="PF01261"/>
    </source>
</evidence>
<evidence type="ECO:0000313" key="10">
    <source>
        <dbReference type="Proteomes" id="UP000662200"/>
    </source>
</evidence>
<dbReference type="Proteomes" id="UP000662200">
    <property type="component" value="Unassembled WGS sequence"/>
</dbReference>
<keyword evidence="3" id="KW-0479">Metal-binding</keyword>
<dbReference type="Pfam" id="PF01261">
    <property type="entry name" value="AP_endonuc_2"/>
    <property type="match status" value="1"/>
</dbReference>
<dbReference type="GO" id="GO:0006284">
    <property type="term" value="P:base-excision repair"/>
    <property type="evidence" value="ECO:0007669"/>
    <property type="project" value="TreeGrafter"/>
</dbReference>
<dbReference type="GO" id="GO:0003677">
    <property type="term" value="F:DNA binding"/>
    <property type="evidence" value="ECO:0007669"/>
    <property type="project" value="InterPro"/>
</dbReference>
<keyword evidence="10" id="KW-1185">Reference proteome</keyword>
<sequence>MGARRRPGRRAPAPPLSVPRRTLDAMLIGAHVDSAAPLDEAAARGADAVQFFLADPQGWKAPVPRADAAALAAADTVLYVHAPYVLNVATANNRIRIPSRKLLLAHARAAAAVGAAGLIVHGGHVNRGDDPETGFDNWRKTFAYAADSGGFGLPLLIENTAGGEHACARRLDALKRLWDAVGDHEVGFCLDTCHAHAGGEELLGLADRVRSVTGRIDLVHANNSRDPFDSGRDRHANLADGVIDPALLVAVLRAAGAPAIVETPGGAAGQARDIAYLRDKLGR</sequence>
<proteinExistence type="inferred from homology"/>
<reference evidence="9" key="2">
    <citation type="submission" date="2020-09" db="EMBL/GenBank/DDBJ databases">
        <authorList>
            <person name="Sun Q."/>
            <person name="Ohkuma M."/>
        </authorList>
    </citation>
    <scope>NUCLEOTIDE SEQUENCE</scope>
    <source>
        <strain evidence="9">JCM 3091</strain>
    </source>
</reference>
<name>A0A8J3BVJ0_9ACTN</name>
<dbReference type="AlphaFoldDB" id="A0A8J3BVJ0"/>
<dbReference type="PROSITE" id="PS51432">
    <property type="entry name" value="AP_NUCLEASE_F2_4"/>
    <property type="match status" value="1"/>
</dbReference>
<keyword evidence="5" id="KW-0378">Hydrolase</keyword>
<protein>
    <submittedName>
        <fullName evidence="9">Deoxyribonuclease IV</fullName>
    </submittedName>
</protein>
<dbReference type="InterPro" id="IPR036237">
    <property type="entry name" value="Xyl_isomerase-like_sf"/>
</dbReference>
<dbReference type="EMBL" id="BMQC01000013">
    <property type="protein sequence ID" value="GGK38057.1"/>
    <property type="molecule type" value="Genomic_DNA"/>
</dbReference>
<evidence type="ECO:0000256" key="5">
    <source>
        <dbReference type="ARBA" id="ARBA00022801"/>
    </source>
</evidence>
<evidence type="ECO:0000256" key="4">
    <source>
        <dbReference type="ARBA" id="ARBA00022763"/>
    </source>
</evidence>
<evidence type="ECO:0000256" key="6">
    <source>
        <dbReference type="ARBA" id="ARBA00022833"/>
    </source>
</evidence>
<keyword evidence="4" id="KW-0227">DNA damage</keyword>
<comment type="similarity">
    <text evidence="2">Belongs to the AP endonuclease 2 family.</text>
</comment>
<dbReference type="InterPro" id="IPR013022">
    <property type="entry name" value="Xyl_isomerase-like_TIM-brl"/>
</dbReference>
<dbReference type="InterPro" id="IPR018246">
    <property type="entry name" value="AP_endonuc_F2_Zn_BS"/>
</dbReference>
<accession>A0A8J3BVJ0</accession>
<keyword evidence="6" id="KW-0862">Zinc</keyword>
<dbReference type="InterPro" id="IPR001719">
    <property type="entry name" value="AP_endonuc_2"/>
</dbReference>
<evidence type="ECO:0000256" key="7">
    <source>
        <dbReference type="ARBA" id="ARBA00023204"/>
    </source>
</evidence>
<dbReference type="PANTHER" id="PTHR21445:SF0">
    <property type="entry name" value="APURINIC-APYRIMIDINIC ENDONUCLEASE"/>
    <property type="match status" value="1"/>
</dbReference>
<dbReference type="SUPFAM" id="SSF51658">
    <property type="entry name" value="Xylose isomerase-like"/>
    <property type="match status" value="1"/>
</dbReference>
<comment type="cofactor">
    <cofactor evidence="1">
        <name>Zn(2+)</name>
        <dbReference type="ChEBI" id="CHEBI:29105"/>
    </cofactor>
</comment>
<organism evidence="9 10">
    <name type="scientific">Pilimelia terevasa</name>
    <dbReference type="NCBI Taxonomy" id="53372"/>
    <lineage>
        <taxon>Bacteria</taxon>
        <taxon>Bacillati</taxon>
        <taxon>Actinomycetota</taxon>
        <taxon>Actinomycetes</taxon>
        <taxon>Micromonosporales</taxon>
        <taxon>Micromonosporaceae</taxon>
        <taxon>Pilimelia</taxon>
    </lineage>
</organism>
<gene>
    <name evidence="9" type="primary">nfo</name>
    <name evidence="9" type="ORF">GCM10010124_33580</name>
</gene>
<keyword evidence="7" id="KW-0234">DNA repair</keyword>
<evidence type="ECO:0000256" key="3">
    <source>
        <dbReference type="ARBA" id="ARBA00022723"/>
    </source>
</evidence>
<dbReference type="GO" id="GO:0003906">
    <property type="term" value="F:DNA-(apurinic or apyrimidinic site) endonuclease activity"/>
    <property type="evidence" value="ECO:0007669"/>
    <property type="project" value="TreeGrafter"/>
</dbReference>